<dbReference type="InterPro" id="IPR011701">
    <property type="entry name" value="MFS"/>
</dbReference>
<feature type="transmembrane region" description="Helical" evidence="7">
    <location>
        <begin position="265"/>
        <end position="283"/>
    </location>
</feature>
<dbReference type="PANTHER" id="PTHR23513:SF11">
    <property type="entry name" value="STAPHYLOFERRIN A TRANSPORTER"/>
    <property type="match status" value="1"/>
</dbReference>
<keyword evidence="4 7" id="KW-1133">Transmembrane helix</keyword>
<dbReference type="GO" id="GO:0022857">
    <property type="term" value="F:transmembrane transporter activity"/>
    <property type="evidence" value="ECO:0007669"/>
    <property type="project" value="InterPro"/>
</dbReference>
<feature type="transmembrane region" description="Helical" evidence="7">
    <location>
        <begin position="352"/>
        <end position="371"/>
    </location>
</feature>
<feature type="transmembrane region" description="Helical" evidence="7">
    <location>
        <begin position="152"/>
        <end position="174"/>
    </location>
</feature>
<evidence type="ECO:0000256" key="3">
    <source>
        <dbReference type="ARBA" id="ARBA00022692"/>
    </source>
</evidence>
<name>A0A7X6CX37_9ACTN</name>
<gene>
    <name evidence="9" type="ORF">HCN56_00935</name>
</gene>
<dbReference type="RefSeq" id="WP_167967479.1">
    <property type="nucleotide sequence ID" value="NZ_BHZG01000048.1"/>
</dbReference>
<dbReference type="PRINTS" id="PR01988">
    <property type="entry name" value="EXPORTERBACE"/>
</dbReference>
<evidence type="ECO:0000256" key="2">
    <source>
        <dbReference type="ARBA" id="ARBA00022475"/>
    </source>
</evidence>
<dbReference type="SUPFAM" id="SSF103473">
    <property type="entry name" value="MFS general substrate transporter"/>
    <property type="match status" value="1"/>
</dbReference>
<proteinExistence type="predicted"/>
<keyword evidence="10" id="KW-1185">Reference proteome</keyword>
<evidence type="ECO:0000256" key="4">
    <source>
        <dbReference type="ARBA" id="ARBA00022989"/>
    </source>
</evidence>
<protein>
    <submittedName>
        <fullName evidence="9">MFS transporter</fullName>
    </submittedName>
</protein>
<dbReference type="InterPro" id="IPR036259">
    <property type="entry name" value="MFS_trans_sf"/>
</dbReference>
<dbReference type="InterPro" id="IPR022324">
    <property type="entry name" value="Bacilysin_exporter_BacE_put"/>
</dbReference>
<comment type="subcellular location">
    <subcellularLocation>
        <location evidence="1">Cell membrane</location>
        <topology evidence="1">Multi-pass membrane protein</topology>
    </subcellularLocation>
</comment>
<feature type="transmembrane region" description="Helical" evidence="7">
    <location>
        <begin position="318"/>
        <end position="340"/>
    </location>
</feature>
<feature type="transmembrane region" description="Helical" evidence="7">
    <location>
        <begin position="89"/>
        <end position="107"/>
    </location>
</feature>
<dbReference type="GO" id="GO:0005886">
    <property type="term" value="C:plasma membrane"/>
    <property type="evidence" value="ECO:0007669"/>
    <property type="project" value="UniProtKB-SubCell"/>
</dbReference>
<feature type="transmembrane region" description="Helical" evidence="7">
    <location>
        <begin position="57"/>
        <end position="77"/>
    </location>
</feature>
<organism evidence="9 10">
    <name type="scientific">Streptomyces lonarensis</name>
    <dbReference type="NCBI Taxonomy" id="700599"/>
    <lineage>
        <taxon>Bacteria</taxon>
        <taxon>Bacillati</taxon>
        <taxon>Actinomycetota</taxon>
        <taxon>Actinomycetes</taxon>
        <taxon>Kitasatosporales</taxon>
        <taxon>Streptomycetaceae</taxon>
        <taxon>Streptomyces</taxon>
    </lineage>
</organism>
<feature type="transmembrane region" description="Helical" evidence="7">
    <location>
        <begin position="295"/>
        <end position="312"/>
    </location>
</feature>
<keyword evidence="2" id="KW-1003">Cell membrane</keyword>
<evidence type="ECO:0000259" key="8">
    <source>
        <dbReference type="PROSITE" id="PS50850"/>
    </source>
</evidence>
<dbReference type="PANTHER" id="PTHR23513">
    <property type="entry name" value="INTEGRAL MEMBRANE EFFLUX PROTEIN-RELATED"/>
    <property type="match status" value="1"/>
</dbReference>
<keyword evidence="3 7" id="KW-0812">Transmembrane</keyword>
<evidence type="ECO:0000256" key="1">
    <source>
        <dbReference type="ARBA" id="ARBA00004651"/>
    </source>
</evidence>
<comment type="caution">
    <text evidence="9">The sequence shown here is derived from an EMBL/GenBank/DDBJ whole genome shotgun (WGS) entry which is preliminary data.</text>
</comment>
<dbReference type="Pfam" id="PF07690">
    <property type="entry name" value="MFS_1"/>
    <property type="match status" value="2"/>
</dbReference>
<feature type="transmembrane region" description="Helical" evidence="7">
    <location>
        <begin position="228"/>
        <end position="245"/>
    </location>
</feature>
<dbReference type="EMBL" id="JAAVJD010000003">
    <property type="protein sequence ID" value="NJQ04177.1"/>
    <property type="molecule type" value="Genomic_DNA"/>
</dbReference>
<evidence type="ECO:0000256" key="5">
    <source>
        <dbReference type="ARBA" id="ARBA00023136"/>
    </source>
</evidence>
<reference evidence="9 10" key="1">
    <citation type="submission" date="2020-03" db="EMBL/GenBank/DDBJ databases">
        <title>Draft genome of Streptomyces sp. ventii, isolated from the Axial Seamount in the Pacific Ocean, and resequencing of the two type strains Streptomyces lonarensis strain NCL 716 and Streptomyces bohaiensis strain 11A07.</title>
        <authorList>
            <person name="Loughran R.M."/>
            <person name="Pfannmuller K.M."/>
            <person name="Wasson B.J."/>
            <person name="Deadmond M.C."/>
            <person name="Paddock B.E."/>
            <person name="Koyack M.J."/>
            <person name="Gallegos D.A."/>
            <person name="Mitchell E.A."/>
            <person name="Ushijima B."/>
            <person name="Saw J.H."/>
            <person name="Mcphail K.L."/>
            <person name="Videau P."/>
        </authorList>
    </citation>
    <scope>NUCLEOTIDE SEQUENCE [LARGE SCALE GENOMIC DNA]</scope>
    <source>
        <strain evidence="9 10">NCL716</strain>
    </source>
</reference>
<feature type="transmembrane region" description="Helical" evidence="7">
    <location>
        <begin position="383"/>
        <end position="400"/>
    </location>
</feature>
<evidence type="ECO:0000313" key="10">
    <source>
        <dbReference type="Proteomes" id="UP000578686"/>
    </source>
</evidence>
<dbReference type="Gene3D" id="1.20.1250.20">
    <property type="entry name" value="MFS general substrate transporter like domains"/>
    <property type="match status" value="1"/>
</dbReference>
<dbReference type="InterPro" id="IPR020846">
    <property type="entry name" value="MFS_dom"/>
</dbReference>
<dbReference type="Proteomes" id="UP000578686">
    <property type="component" value="Unassembled WGS sequence"/>
</dbReference>
<dbReference type="PROSITE" id="PS50850">
    <property type="entry name" value="MFS"/>
    <property type="match status" value="1"/>
</dbReference>
<feature type="transmembrane region" description="Helical" evidence="7">
    <location>
        <begin position="29"/>
        <end position="51"/>
    </location>
</feature>
<sequence length="432" mass="43426">MTGPGTPAGEGGGTAAPATLRAGRFPYFVAARALSVFGDMAAVAALAVHVFQSTGSGLALSGLFLTRLLPRLFGAFAGALSDRMDLRQLIIGCDVLSAALFLVIAVVQPSYLLLLLLLLISESAATIALPAARTMAVRALPAEARTRANGALMGGITVGFALGSAFGGLAVGLWGFEVAMFVNVATFLASAGLTALMRRTPPPARDGAAPGVLASTARGLRTLRSDRRLLLLATGLVVVPFGAGLDRAALVQLTQQDLSAGPLGYGLSLGLIAAGALLGSVLTGRWRKLDATAKVFLGGVAIQAVGHFAIGVSPWFSALAVATVMVGFGNGVESVCGLTLLQQRAPAEMVGVVMGVVMSATFLADALGSMAGGPLLDLVGARWTFMAATGVMVLCLAIIARSGLMRDDGDDSPPPAAATAESATGTGGPGKG</sequence>
<evidence type="ECO:0000256" key="6">
    <source>
        <dbReference type="SAM" id="MobiDB-lite"/>
    </source>
</evidence>
<feature type="domain" description="Major facilitator superfamily (MFS) profile" evidence="8">
    <location>
        <begin position="228"/>
        <end position="432"/>
    </location>
</feature>
<dbReference type="CDD" id="cd06173">
    <property type="entry name" value="MFS_MefA_like"/>
    <property type="match status" value="1"/>
</dbReference>
<evidence type="ECO:0000256" key="7">
    <source>
        <dbReference type="SAM" id="Phobius"/>
    </source>
</evidence>
<feature type="region of interest" description="Disordered" evidence="6">
    <location>
        <begin position="408"/>
        <end position="432"/>
    </location>
</feature>
<accession>A0A7X6CX37</accession>
<evidence type="ECO:0000313" key="9">
    <source>
        <dbReference type="EMBL" id="NJQ04177.1"/>
    </source>
</evidence>
<feature type="transmembrane region" description="Helical" evidence="7">
    <location>
        <begin position="180"/>
        <end position="197"/>
    </location>
</feature>
<keyword evidence="5 7" id="KW-0472">Membrane</keyword>
<dbReference type="AlphaFoldDB" id="A0A7X6CX37"/>